<dbReference type="EMBL" id="JBBWUH010000001">
    <property type="protein sequence ID" value="KAK8177117.1"/>
    <property type="molecule type" value="Genomic_DNA"/>
</dbReference>
<evidence type="ECO:0000313" key="4">
    <source>
        <dbReference type="Proteomes" id="UP001456524"/>
    </source>
</evidence>
<protein>
    <recommendedName>
        <fullName evidence="5">Secreted protein</fullName>
    </recommendedName>
</protein>
<feature type="compositionally biased region" description="Basic and acidic residues" evidence="1">
    <location>
        <begin position="173"/>
        <end position="189"/>
    </location>
</feature>
<gene>
    <name evidence="3" type="ORF">IWX90DRAFT_8788</name>
</gene>
<organism evidence="3 4">
    <name type="scientific">Phyllosticta citrichinensis</name>
    <dbReference type="NCBI Taxonomy" id="1130410"/>
    <lineage>
        <taxon>Eukaryota</taxon>
        <taxon>Fungi</taxon>
        <taxon>Dikarya</taxon>
        <taxon>Ascomycota</taxon>
        <taxon>Pezizomycotina</taxon>
        <taxon>Dothideomycetes</taxon>
        <taxon>Dothideomycetes incertae sedis</taxon>
        <taxon>Botryosphaeriales</taxon>
        <taxon>Phyllostictaceae</taxon>
        <taxon>Phyllosticta</taxon>
    </lineage>
</organism>
<comment type="caution">
    <text evidence="3">The sequence shown here is derived from an EMBL/GenBank/DDBJ whole genome shotgun (WGS) entry which is preliminary data.</text>
</comment>
<evidence type="ECO:0008006" key="5">
    <source>
        <dbReference type="Google" id="ProtNLM"/>
    </source>
</evidence>
<reference evidence="3 4" key="1">
    <citation type="journal article" date="2022" name="G3 (Bethesda)">
        <title>Enemy or ally: a genomic approach to elucidate the lifestyle of Phyllosticta citrichinaensis.</title>
        <authorList>
            <person name="Buijs V.A."/>
            <person name="Groenewald J.Z."/>
            <person name="Haridas S."/>
            <person name="LaButti K.M."/>
            <person name="Lipzen A."/>
            <person name="Martin F.M."/>
            <person name="Barry K."/>
            <person name="Grigoriev I.V."/>
            <person name="Crous P.W."/>
            <person name="Seidl M.F."/>
        </authorList>
    </citation>
    <scope>NUCLEOTIDE SEQUENCE [LARGE SCALE GENOMIC DNA]</scope>
    <source>
        <strain evidence="3 4">CBS 129764</strain>
    </source>
</reference>
<feature type="chain" id="PRO_5046695526" description="Secreted protein" evidence="2">
    <location>
        <begin position="21"/>
        <end position="189"/>
    </location>
</feature>
<dbReference type="Proteomes" id="UP001456524">
    <property type="component" value="Unassembled WGS sequence"/>
</dbReference>
<sequence length="189" mass="20920">MSRASQHKTVLLLLRGCVTAALVAGRREKAWSQTSKQAGRQSTVYLRARQMQSRHRPAGRRIHLFSRRAGRRMARLLGERASNSGSIATKSISFPPSRGPSCDAARKAWDFLLLWRPLGLDTILGCDNDRHSTSQPKAPIIKQRLAVHPSLITDHRKSCPRALPAKPSPSAKGGREAAPREEPRRVEGP</sequence>
<evidence type="ECO:0000256" key="2">
    <source>
        <dbReference type="SAM" id="SignalP"/>
    </source>
</evidence>
<evidence type="ECO:0000313" key="3">
    <source>
        <dbReference type="EMBL" id="KAK8177117.1"/>
    </source>
</evidence>
<feature type="region of interest" description="Disordered" evidence="1">
    <location>
        <begin position="153"/>
        <end position="189"/>
    </location>
</feature>
<keyword evidence="4" id="KW-1185">Reference proteome</keyword>
<keyword evidence="2" id="KW-0732">Signal</keyword>
<name>A0ABR1Y647_9PEZI</name>
<feature type="signal peptide" evidence="2">
    <location>
        <begin position="1"/>
        <end position="20"/>
    </location>
</feature>
<proteinExistence type="predicted"/>
<accession>A0ABR1Y647</accession>
<evidence type="ECO:0000256" key="1">
    <source>
        <dbReference type="SAM" id="MobiDB-lite"/>
    </source>
</evidence>